<dbReference type="Proteomes" id="UP000544222">
    <property type="component" value="Unassembled WGS sequence"/>
</dbReference>
<feature type="domain" description="TonB-dependent receptor-like beta-barrel" evidence="9">
    <location>
        <begin position="23"/>
        <end position="574"/>
    </location>
</feature>
<dbReference type="AlphaFoldDB" id="A0A7W5DP69"/>
<dbReference type="InterPro" id="IPR039426">
    <property type="entry name" value="TonB-dep_rcpt-like"/>
</dbReference>
<accession>A0A7W5DP69</accession>
<evidence type="ECO:0000313" key="11">
    <source>
        <dbReference type="Proteomes" id="UP000544222"/>
    </source>
</evidence>
<evidence type="ECO:0000256" key="8">
    <source>
        <dbReference type="PROSITE-ProRule" id="PRU01360"/>
    </source>
</evidence>
<comment type="subcellular location">
    <subcellularLocation>
        <location evidence="1 8">Cell outer membrane</location>
        <topology evidence="1 8">Multi-pass membrane protein</topology>
    </subcellularLocation>
</comment>
<dbReference type="EMBL" id="JACHYB010000001">
    <property type="protein sequence ID" value="MBB3186539.1"/>
    <property type="molecule type" value="Genomic_DNA"/>
</dbReference>
<keyword evidence="11" id="KW-1185">Reference proteome</keyword>
<evidence type="ECO:0000256" key="3">
    <source>
        <dbReference type="ARBA" id="ARBA00022452"/>
    </source>
</evidence>
<evidence type="ECO:0000256" key="6">
    <source>
        <dbReference type="ARBA" id="ARBA00023136"/>
    </source>
</evidence>
<evidence type="ECO:0000256" key="5">
    <source>
        <dbReference type="ARBA" id="ARBA00023077"/>
    </source>
</evidence>
<dbReference type="InterPro" id="IPR000531">
    <property type="entry name" value="Beta-barrel_TonB"/>
</dbReference>
<evidence type="ECO:0000256" key="1">
    <source>
        <dbReference type="ARBA" id="ARBA00004571"/>
    </source>
</evidence>
<keyword evidence="4 8" id="KW-0812">Transmembrane</keyword>
<evidence type="ECO:0000259" key="9">
    <source>
        <dbReference type="Pfam" id="PF00593"/>
    </source>
</evidence>
<keyword evidence="6 8" id="KW-0472">Membrane</keyword>
<comment type="similarity">
    <text evidence="8">Belongs to the TonB-dependent receptor family.</text>
</comment>
<dbReference type="PROSITE" id="PS52016">
    <property type="entry name" value="TONB_DEPENDENT_REC_3"/>
    <property type="match status" value="1"/>
</dbReference>
<organism evidence="10 11">
    <name type="scientific">Microbacter margulisiae</name>
    <dbReference type="NCBI Taxonomy" id="1350067"/>
    <lineage>
        <taxon>Bacteria</taxon>
        <taxon>Pseudomonadati</taxon>
        <taxon>Bacteroidota</taxon>
        <taxon>Bacteroidia</taxon>
        <taxon>Bacteroidales</taxon>
        <taxon>Porphyromonadaceae</taxon>
        <taxon>Microbacter</taxon>
    </lineage>
</organism>
<comment type="caution">
    <text evidence="10">The sequence shown here is derived from an EMBL/GenBank/DDBJ whole genome shotgun (WGS) entry which is preliminary data.</text>
</comment>
<name>A0A7W5DP69_9PORP</name>
<keyword evidence="2 8" id="KW-0813">Transport</keyword>
<evidence type="ECO:0000256" key="7">
    <source>
        <dbReference type="ARBA" id="ARBA00023237"/>
    </source>
</evidence>
<evidence type="ECO:0000313" key="10">
    <source>
        <dbReference type="EMBL" id="MBB3186539.1"/>
    </source>
</evidence>
<dbReference type="Pfam" id="PF00593">
    <property type="entry name" value="TonB_dep_Rec_b-barrel"/>
    <property type="match status" value="1"/>
</dbReference>
<keyword evidence="5" id="KW-0798">TonB box</keyword>
<dbReference type="Gene3D" id="2.40.170.20">
    <property type="entry name" value="TonB-dependent receptor, beta-barrel domain"/>
    <property type="match status" value="1"/>
</dbReference>
<keyword evidence="3 8" id="KW-1134">Transmembrane beta strand</keyword>
<evidence type="ECO:0000256" key="4">
    <source>
        <dbReference type="ARBA" id="ARBA00022692"/>
    </source>
</evidence>
<dbReference type="SUPFAM" id="SSF56935">
    <property type="entry name" value="Porins"/>
    <property type="match status" value="1"/>
</dbReference>
<dbReference type="GO" id="GO:0009279">
    <property type="term" value="C:cell outer membrane"/>
    <property type="evidence" value="ECO:0007669"/>
    <property type="project" value="UniProtKB-SubCell"/>
</dbReference>
<proteinExistence type="inferred from homology"/>
<protein>
    <submittedName>
        <fullName evidence="10">TonB-linked SusC/RagA family outer membrane protein</fullName>
    </submittedName>
</protein>
<evidence type="ECO:0000256" key="2">
    <source>
        <dbReference type="ARBA" id="ARBA00022448"/>
    </source>
</evidence>
<gene>
    <name evidence="10" type="ORF">FHX64_000702</name>
</gene>
<sequence>MNPTQPIYDKTSGGFNYIQSNWGGNGNNPVEAAKTILAQQGINYLDIDGSLKLNICKNLYTKIILSDVSSEYRGYNFVPSTNTTVIHGSGRSTASQSLDQYDQDNLEWFGNYTQSIGKHSFILMGGYSYEQNVASGFNAANEGFPSDVLTYNNLGSGSYNLVQGINNVGSYKNSSKLISFFGRLNYDYDQKYYVTASLRREGSTKFGLSHKWGSFPAASIAWRITQEKFMQSFSWLNELKLRADYGITGNQDFGDYLSQNTYGGFGYYPYDGVTYQDWGPTQNANYDLHWETAINFNAGIDFEVLNSKITGSVDYFRRTNKDLLGWYSVPNPPNLVQQTYANVGSMRNSGIEVQLNAKAIQNTQFRYNISFNCATDNNVFLSFSNNLFQGQNYVDVVSMAAPGSPGTIQRLQAGKRIGSFYMLKSAGVDKNGELLVYNKNNEVVPASSATFDDRRFVGNGLPKFTANLDNHFDYKQWGLDIFLRGVFGYKIFNTNAFYMGTPATQLGANVLTCAYNSNSKYSKLTNNASYGILSDYFLEPGDFIKIDHVTLGYTVPIKNKDVHSMKIYVTANNLKTFTKFTGGDPESTNINGLYPGVNSSLSYYPSTMQLMFGLIVNFE</sequence>
<reference evidence="10 11" key="1">
    <citation type="submission" date="2020-08" db="EMBL/GenBank/DDBJ databases">
        <title>Genomic Encyclopedia of Type Strains, Phase IV (KMG-IV): sequencing the most valuable type-strain genomes for metagenomic binning, comparative biology and taxonomic classification.</title>
        <authorList>
            <person name="Goeker M."/>
        </authorList>
    </citation>
    <scope>NUCLEOTIDE SEQUENCE [LARGE SCALE GENOMIC DNA]</scope>
    <source>
        <strain evidence="10 11">DSM 27471</strain>
    </source>
</reference>
<dbReference type="InterPro" id="IPR036942">
    <property type="entry name" value="Beta-barrel_TonB_sf"/>
</dbReference>
<keyword evidence="7 8" id="KW-0998">Cell outer membrane</keyword>